<dbReference type="InterPro" id="IPR058625">
    <property type="entry name" value="MdtA-like_BSH"/>
</dbReference>
<dbReference type="Gene3D" id="2.40.50.100">
    <property type="match status" value="1"/>
</dbReference>
<sequence length="404" mass="44149">MQLNPLVISRKYKWTLALIVLALLAWPIYSQVISRSSKLQKPEVETPETPAAPAPTIAALGRIIPKDGVISISGAGQLADVRVIELKVQAGDDVTQGQVLALLDPFYSQQARLTRAQKRMAVAQSQLEQTLAGDAKLGDLAAQEAQIANLEAQVRTEVTEKQALINRMQAELVNAESSYQRFQTLYNDGAISIADLEDKQEEFEIAQAQLNEVEAQLENIQSTLAQQIRRESATLDKLAEVRPVDVAVAQAELEEATAAVAEAEANLELARVRAPVAGRVLKIHTQAGERVKFDDGILDLGQTQAMYVLAEVYETDIARLRPGQAATVKISALVEFLQGTVEQISPQIDQREIFNNDPALGIDARVFEVKIRLAPSDSQKVEQFIHMEADVTIQSPPESSSSSI</sequence>
<gene>
    <name evidence="5" type="ORF">IXB50_11035</name>
</gene>
<dbReference type="EMBL" id="JADOES010000018">
    <property type="protein sequence ID" value="MBT9315955.1"/>
    <property type="molecule type" value="Genomic_DNA"/>
</dbReference>
<reference evidence="5" key="1">
    <citation type="submission" date="2020-11" db="EMBL/GenBank/DDBJ databases">
        <authorList>
            <person name="Konstantinou D."/>
            <person name="Gkelis S."/>
            <person name="Popin R."/>
            <person name="Fewer D."/>
            <person name="Sivonen K."/>
        </authorList>
    </citation>
    <scope>NUCLEOTIDE SEQUENCE</scope>
    <source>
        <strain evidence="5">TAU-MAC 1115</strain>
    </source>
</reference>
<feature type="coiled-coil region" evidence="3">
    <location>
        <begin position="140"/>
        <end position="273"/>
    </location>
</feature>
<keyword evidence="6" id="KW-1185">Reference proteome</keyword>
<reference evidence="5" key="2">
    <citation type="journal article" date="2021" name="Mar. Drugs">
        <title>Genome Reduction and Secondary Metabolism of the Marine Sponge-Associated Cyanobacterium Leptothoe.</title>
        <authorList>
            <person name="Konstantinou D."/>
            <person name="Popin R.V."/>
            <person name="Fewer D.P."/>
            <person name="Sivonen K."/>
            <person name="Gkelis S."/>
        </authorList>
    </citation>
    <scope>NUCLEOTIDE SEQUENCE</scope>
    <source>
        <strain evidence="5">TAU-MAC 1115</strain>
    </source>
</reference>
<evidence type="ECO:0000313" key="6">
    <source>
        <dbReference type="Proteomes" id="UP000717364"/>
    </source>
</evidence>
<dbReference type="InterPro" id="IPR050465">
    <property type="entry name" value="UPF0194_transport"/>
</dbReference>
<dbReference type="GO" id="GO:0030313">
    <property type="term" value="C:cell envelope"/>
    <property type="evidence" value="ECO:0007669"/>
    <property type="project" value="UniProtKB-SubCell"/>
</dbReference>
<evidence type="ECO:0000259" key="4">
    <source>
        <dbReference type="Pfam" id="PF25917"/>
    </source>
</evidence>
<name>A0A947GI90_9CYAN</name>
<proteinExistence type="predicted"/>
<feature type="domain" description="Multidrug resistance protein MdtA-like barrel-sandwich hybrid" evidence="4">
    <location>
        <begin position="82"/>
        <end position="292"/>
    </location>
</feature>
<comment type="subcellular location">
    <subcellularLocation>
        <location evidence="1">Cell envelope</location>
    </subcellularLocation>
</comment>
<dbReference type="Proteomes" id="UP000717364">
    <property type="component" value="Unassembled WGS sequence"/>
</dbReference>
<evidence type="ECO:0000256" key="2">
    <source>
        <dbReference type="ARBA" id="ARBA00023054"/>
    </source>
</evidence>
<dbReference type="Gene3D" id="2.40.30.170">
    <property type="match status" value="1"/>
</dbReference>
<dbReference type="InterPro" id="IPR014315">
    <property type="entry name" value="ABC_heterocyst_DevB"/>
</dbReference>
<keyword evidence="2 3" id="KW-0175">Coiled coil</keyword>
<dbReference type="AlphaFoldDB" id="A0A947GI90"/>
<accession>A0A947GI90</accession>
<dbReference type="SUPFAM" id="SSF111369">
    <property type="entry name" value="HlyD-like secretion proteins"/>
    <property type="match status" value="2"/>
</dbReference>
<evidence type="ECO:0000313" key="5">
    <source>
        <dbReference type="EMBL" id="MBT9315955.1"/>
    </source>
</evidence>
<evidence type="ECO:0000256" key="3">
    <source>
        <dbReference type="SAM" id="Coils"/>
    </source>
</evidence>
<protein>
    <submittedName>
        <fullName evidence="5">Efflux RND transporter periplasmic adaptor subunit</fullName>
    </submittedName>
</protein>
<dbReference type="Gene3D" id="1.10.287.470">
    <property type="entry name" value="Helix hairpin bin"/>
    <property type="match status" value="1"/>
</dbReference>
<dbReference type="PANTHER" id="PTHR32347:SF27">
    <property type="entry name" value="RND EFFLUX PUMP MEMBRANE FUSION PROTEIN BARREL-SANDWICH DOMAIN-CONTAINING PROTEIN"/>
    <property type="match status" value="1"/>
</dbReference>
<dbReference type="Pfam" id="PF25917">
    <property type="entry name" value="BSH_RND"/>
    <property type="match status" value="1"/>
</dbReference>
<evidence type="ECO:0000256" key="1">
    <source>
        <dbReference type="ARBA" id="ARBA00004196"/>
    </source>
</evidence>
<comment type="caution">
    <text evidence="5">The sequence shown here is derived from an EMBL/GenBank/DDBJ whole genome shotgun (WGS) entry which is preliminary data.</text>
</comment>
<dbReference type="NCBIfam" id="TIGR02971">
    <property type="entry name" value="heterocyst_DevB"/>
    <property type="match status" value="1"/>
</dbReference>
<dbReference type="PANTHER" id="PTHR32347">
    <property type="entry name" value="EFFLUX SYSTEM COMPONENT YKNX-RELATED"/>
    <property type="match status" value="1"/>
</dbReference>
<organism evidence="5 6">
    <name type="scientific">Leptothoe spongobia TAU-MAC 1115</name>
    <dbReference type="NCBI Taxonomy" id="1967444"/>
    <lineage>
        <taxon>Bacteria</taxon>
        <taxon>Bacillati</taxon>
        <taxon>Cyanobacteriota</taxon>
        <taxon>Cyanophyceae</taxon>
        <taxon>Nodosilineales</taxon>
        <taxon>Cymatolegaceae</taxon>
        <taxon>Leptothoe</taxon>
        <taxon>Leptothoe spongobia</taxon>
    </lineage>
</organism>
<dbReference type="RefSeq" id="WP_215609019.1">
    <property type="nucleotide sequence ID" value="NZ_JADOES010000018.1"/>
</dbReference>